<evidence type="ECO:0000259" key="9">
    <source>
        <dbReference type="Pfam" id="PF17917"/>
    </source>
</evidence>
<dbReference type="Pfam" id="PF17917">
    <property type="entry name" value="RT_RNaseH"/>
    <property type="match status" value="1"/>
</dbReference>
<feature type="domain" description="Reverse transcriptase RNase H-like" evidence="9">
    <location>
        <begin position="681"/>
        <end position="728"/>
    </location>
</feature>
<dbReference type="InterPro" id="IPR005162">
    <property type="entry name" value="Retrotrans_gag_dom"/>
</dbReference>
<feature type="compositionally biased region" description="Basic residues" evidence="7">
    <location>
        <begin position="114"/>
        <end position="125"/>
    </location>
</feature>
<feature type="compositionally biased region" description="Basic and acidic residues" evidence="7">
    <location>
        <begin position="87"/>
        <end position="97"/>
    </location>
</feature>
<keyword evidence="11" id="KW-1185">Reference proteome</keyword>
<evidence type="ECO:0000256" key="7">
    <source>
        <dbReference type="SAM" id="MobiDB-lite"/>
    </source>
</evidence>
<dbReference type="InterPro" id="IPR043502">
    <property type="entry name" value="DNA/RNA_pol_sf"/>
</dbReference>
<evidence type="ECO:0000313" key="10">
    <source>
        <dbReference type="EMBL" id="GJS60312.1"/>
    </source>
</evidence>
<accession>A0ABQ4X5E5</accession>
<feature type="compositionally biased region" description="Basic and acidic residues" evidence="7">
    <location>
        <begin position="139"/>
        <end position="156"/>
    </location>
</feature>
<protein>
    <submittedName>
        <fullName evidence="10">Reverse transcriptase domain-containing protein</fullName>
    </submittedName>
</protein>
<feature type="domain" description="Retrotransposon gag" evidence="8">
    <location>
        <begin position="274"/>
        <end position="363"/>
    </location>
</feature>
<evidence type="ECO:0000256" key="4">
    <source>
        <dbReference type="ARBA" id="ARBA00022759"/>
    </source>
</evidence>
<dbReference type="PANTHER" id="PTHR33223:SF11">
    <property type="entry name" value="ELEMENT PROTEIN, PUTATIVE-RELATED"/>
    <property type="match status" value="1"/>
</dbReference>
<reference evidence="10" key="1">
    <citation type="journal article" date="2022" name="Int. J. Mol. Sci.">
        <title>Draft Genome of Tanacetum Coccineum: Genomic Comparison of Closely Related Tanacetum-Family Plants.</title>
        <authorList>
            <person name="Yamashiro T."/>
            <person name="Shiraishi A."/>
            <person name="Nakayama K."/>
            <person name="Satake H."/>
        </authorList>
    </citation>
    <scope>NUCLEOTIDE SEQUENCE</scope>
</reference>
<evidence type="ECO:0000313" key="11">
    <source>
        <dbReference type="Proteomes" id="UP001151760"/>
    </source>
</evidence>
<feature type="region of interest" description="Disordered" evidence="7">
    <location>
        <begin position="1"/>
        <end position="52"/>
    </location>
</feature>
<feature type="region of interest" description="Disordered" evidence="7">
    <location>
        <begin position="394"/>
        <end position="439"/>
    </location>
</feature>
<evidence type="ECO:0000259" key="8">
    <source>
        <dbReference type="Pfam" id="PF03732"/>
    </source>
</evidence>
<feature type="compositionally biased region" description="Basic and acidic residues" evidence="7">
    <location>
        <begin position="400"/>
        <end position="416"/>
    </location>
</feature>
<dbReference type="EMBL" id="BQNB010009213">
    <property type="protein sequence ID" value="GJS60312.1"/>
    <property type="molecule type" value="Genomic_DNA"/>
</dbReference>
<comment type="caution">
    <text evidence="10">The sequence shown here is derived from an EMBL/GenBank/DDBJ whole genome shotgun (WGS) entry which is preliminary data.</text>
</comment>
<keyword evidence="4" id="KW-0255">Endonuclease</keyword>
<keyword evidence="6 10" id="KW-0695">RNA-directed DNA polymerase</keyword>
<name>A0ABQ4X5E5_9ASTR</name>
<sequence length="787" mass="92000">MAPPWTCNDRGRSLASAETITRGPLPDKGLTPATNRKDKQTPQGSARTTSDVDLEEFCEKHYEKLLPIMADKYEYEKRKKEKLEEVKARLDFGDNRKKSTRAQESAYSESRTISPRRQRRSRSPRHNPSVFTRLRRERSRSPRHEYKSKERRESTVFKRLGGRGRSTSAHSDSRQESSRYTENYSESEDSEGGHWKSKSRRKKFSVEDDDLSQPWVCAETDPFTSRIRHFDFPKTRMPSHVKTYNGSEDPEDHLKIFQAAAKTERWAMPTWCHMFNSTLTGNARVWFDDLPPESIDSYNDLREAFLKNYLQQKKCIRDPIVLHNIKQRDGESTEDFIQRYKSESGNVKGAPECMRISGFVHGITNPELIKRFHEKIPKTVDEMMQVATSFLQGQEAASNQERKKAPQAWRHQEGGHRQNFKKGGASAANIRRRKDKTDECNHLRKQIEDMLKAGKLSHIIRELKQNSGKEQPKKKEELQRMEQELWNLKVKEYNIVAYTQKGNARAMITAPTDGKVSSEPVPLCEHCFTRHVGPCTIKCHKCGKVRHKARYCKEKNVPRCKCLSQFPTCMNRVSKVILGTDAQGRLSKRKLEKFVVELMLLRILSHMWLLAQCRLLFLGENVVRHTVRKPRLLIVESDKVCLAKAYLVLKPVRLLSEVFLEEFTRNYPPEAEANLRVRNRVFALRLWRHYLYGTKYVVFTHHKSLQYILNKKELNLRQRRWIELLSDYDCEIRYHPGKANVVADALSQKERNKPLRVRALMMTVHNDLPKQIRKAQKEAMKRKELRA</sequence>
<keyword evidence="2" id="KW-0548">Nucleotidyltransferase</keyword>
<evidence type="ECO:0000256" key="2">
    <source>
        <dbReference type="ARBA" id="ARBA00022695"/>
    </source>
</evidence>
<dbReference type="CDD" id="cd09274">
    <property type="entry name" value="RNase_HI_RT_Ty3"/>
    <property type="match status" value="1"/>
</dbReference>
<dbReference type="GO" id="GO:0003964">
    <property type="term" value="F:RNA-directed DNA polymerase activity"/>
    <property type="evidence" value="ECO:0007669"/>
    <property type="project" value="UniProtKB-KW"/>
</dbReference>
<keyword evidence="3" id="KW-0540">Nuclease</keyword>
<proteinExistence type="predicted"/>
<feature type="region of interest" description="Disordered" evidence="7">
    <location>
        <begin position="87"/>
        <end position="201"/>
    </location>
</feature>
<evidence type="ECO:0000256" key="1">
    <source>
        <dbReference type="ARBA" id="ARBA00022679"/>
    </source>
</evidence>
<evidence type="ECO:0000256" key="6">
    <source>
        <dbReference type="ARBA" id="ARBA00022918"/>
    </source>
</evidence>
<organism evidence="10 11">
    <name type="scientific">Tanacetum coccineum</name>
    <dbReference type="NCBI Taxonomy" id="301880"/>
    <lineage>
        <taxon>Eukaryota</taxon>
        <taxon>Viridiplantae</taxon>
        <taxon>Streptophyta</taxon>
        <taxon>Embryophyta</taxon>
        <taxon>Tracheophyta</taxon>
        <taxon>Spermatophyta</taxon>
        <taxon>Magnoliopsida</taxon>
        <taxon>eudicotyledons</taxon>
        <taxon>Gunneridae</taxon>
        <taxon>Pentapetalae</taxon>
        <taxon>asterids</taxon>
        <taxon>campanulids</taxon>
        <taxon>Asterales</taxon>
        <taxon>Asteraceae</taxon>
        <taxon>Asteroideae</taxon>
        <taxon>Anthemideae</taxon>
        <taxon>Anthemidinae</taxon>
        <taxon>Tanacetum</taxon>
    </lineage>
</organism>
<dbReference type="PANTHER" id="PTHR33223">
    <property type="entry name" value="CCHC-TYPE DOMAIN-CONTAINING PROTEIN"/>
    <property type="match status" value="1"/>
</dbReference>
<dbReference type="SUPFAM" id="SSF56672">
    <property type="entry name" value="DNA/RNA polymerases"/>
    <property type="match status" value="1"/>
</dbReference>
<dbReference type="Pfam" id="PF03732">
    <property type="entry name" value="Retrotrans_gag"/>
    <property type="match status" value="1"/>
</dbReference>
<reference evidence="10" key="2">
    <citation type="submission" date="2022-01" db="EMBL/GenBank/DDBJ databases">
        <authorList>
            <person name="Yamashiro T."/>
            <person name="Shiraishi A."/>
            <person name="Satake H."/>
            <person name="Nakayama K."/>
        </authorList>
    </citation>
    <scope>NUCLEOTIDE SEQUENCE</scope>
</reference>
<gene>
    <name evidence="10" type="ORF">Tco_0655096</name>
</gene>
<keyword evidence="5" id="KW-0378">Hydrolase</keyword>
<evidence type="ECO:0000256" key="3">
    <source>
        <dbReference type="ARBA" id="ARBA00022722"/>
    </source>
</evidence>
<dbReference type="Proteomes" id="UP001151760">
    <property type="component" value="Unassembled WGS sequence"/>
</dbReference>
<dbReference type="InterPro" id="IPR041373">
    <property type="entry name" value="RT_RNaseH"/>
</dbReference>
<keyword evidence="1" id="KW-0808">Transferase</keyword>
<feature type="compositionally biased region" description="Polar residues" evidence="7">
    <location>
        <begin position="41"/>
        <end position="51"/>
    </location>
</feature>
<evidence type="ECO:0000256" key="5">
    <source>
        <dbReference type="ARBA" id="ARBA00022801"/>
    </source>
</evidence>